<evidence type="ECO:0000313" key="2">
    <source>
        <dbReference type="Proteomes" id="UP001597083"/>
    </source>
</evidence>
<organism evidence="1 2">
    <name type="scientific">Actinomadura adrarensis</name>
    <dbReference type="NCBI Taxonomy" id="1819600"/>
    <lineage>
        <taxon>Bacteria</taxon>
        <taxon>Bacillati</taxon>
        <taxon>Actinomycetota</taxon>
        <taxon>Actinomycetes</taxon>
        <taxon>Streptosporangiales</taxon>
        <taxon>Thermomonosporaceae</taxon>
        <taxon>Actinomadura</taxon>
    </lineage>
</organism>
<accession>A0ABW3CS19</accession>
<name>A0ABW3CS19_9ACTN</name>
<keyword evidence="2" id="KW-1185">Reference proteome</keyword>
<evidence type="ECO:0000313" key="1">
    <source>
        <dbReference type="EMBL" id="MFD0856428.1"/>
    </source>
</evidence>
<protein>
    <submittedName>
        <fullName evidence="1">Uncharacterized protein</fullName>
    </submittedName>
</protein>
<dbReference type="Proteomes" id="UP001597083">
    <property type="component" value="Unassembled WGS sequence"/>
</dbReference>
<gene>
    <name evidence="1" type="ORF">ACFQ07_29580</name>
</gene>
<sequence length="143" mass="16354">MSALHDLLAGRPDEHTQRFNQLEKVELRQFTTMVNAAFFEGARQRFLKDGVPATDEEIIDYVAWARTWDDSTAQELDPDTGEQLIKVVVEKLPMTAMDDLDNNISYSSKLMLVATFVREAKYDEEGLAEFMARVRKTADMMLS</sequence>
<proteinExistence type="predicted"/>
<dbReference type="EMBL" id="JBHTIR010004112">
    <property type="protein sequence ID" value="MFD0856428.1"/>
    <property type="molecule type" value="Genomic_DNA"/>
</dbReference>
<reference evidence="2" key="1">
    <citation type="journal article" date="2019" name="Int. J. Syst. Evol. Microbiol.">
        <title>The Global Catalogue of Microorganisms (GCM) 10K type strain sequencing project: providing services to taxonomists for standard genome sequencing and annotation.</title>
        <authorList>
            <consortium name="The Broad Institute Genomics Platform"/>
            <consortium name="The Broad Institute Genome Sequencing Center for Infectious Disease"/>
            <person name="Wu L."/>
            <person name="Ma J."/>
        </authorList>
    </citation>
    <scope>NUCLEOTIDE SEQUENCE [LARGE SCALE GENOMIC DNA]</scope>
    <source>
        <strain evidence="2">JCM 31696</strain>
    </source>
</reference>
<comment type="caution">
    <text evidence="1">The sequence shown here is derived from an EMBL/GenBank/DDBJ whole genome shotgun (WGS) entry which is preliminary data.</text>
</comment>